<protein>
    <submittedName>
        <fullName evidence="2">Uncharacterized protein</fullName>
    </submittedName>
</protein>
<keyword evidence="3" id="KW-1185">Reference proteome</keyword>
<feature type="compositionally biased region" description="Polar residues" evidence="1">
    <location>
        <begin position="34"/>
        <end position="50"/>
    </location>
</feature>
<feature type="compositionally biased region" description="Low complexity" evidence="1">
    <location>
        <begin position="51"/>
        <end position="71"/>
    </location>
</feature>
<dbReference type="Proteomes" id="UP000000238">
    <property type="component" value="Chromosome"/>
</dbReference>
<evidence type="ECO:0000313" key="2">
    <source>
        <dbReference type="EMBL" id="ABC31146.1"/>
    </source>
</evidence>
<dbReference type="KEGG" id="hch:HCH_04442"/>
<evidence type="ECO:0000313" key="3">
    <source>
        <dbReference type="Proteomes" id="UP000000238"/>
    </source>
</evidence>
<sequence length="274" mass="30064">MKKTQLLVWGAVIGGLCAVTYQFMPGGESATMAQEQQAAAGAKNSSTTEPAQSVQSSQQTASKTASGASKGSEPELPEYAMNNEEYPSIEFRMTEIEARRDGRAFDQEEVVRAMWEPSAWKSDDSIADQLELSDADRFDGREFIRFNPMKLESLMPGDEMEVPVLPQNATYQMVVERVESHGDGNVTWYGRLKDFEQDNQVSFTRGENLTYGGVTTPEGLYVVEARGDKGWIVNSGTLFKGEDLHIEVPELADANKVDEGSTAPDQSTDGPIAQ</sequence>
<accession>Q2SDX8</accession>
<reference evidence="2 3" key="1">
    <citation type="journal article" date="2005" name="Nucleic Acids Res.">
        <title>Genomic blueprint of Hahella chejuensis, a marine microbe producing an algicidal agent.</title>
        <authorList>
            <person name="Jeong H."/>
            <person name="Yim J.H."/>
            <person name="Lee C."/>
            <person name="Choi S.-H."/>
            <person name="Park Y.K."/>
            <person name="Yoon S.H."/>
            <person name="Hur C.-G."/>
            <person name="Kang H.-Y."/>
            <person name="Kim D."/>
            <person name="Lee H.H."/>
            <person name="Park K.H."/>
            <person name="Park S.-H."/>
            <person name="Park H.-S."/>
            <person name="Lee H.K."/>
            <person name="Oh T.K."/>
            <person name="Kim J.F."/>
        </authorList>
    </citation>
    <scope>NUCLEOTIDE SEQUENCE [LARGE SCALE GENOMIC DNA]</scope>
    <source>
        <strain evidence="2 3">KCTC 2396</strain>
    </source>
</reference>
<feature type="compositionally biased region" description="Polar residues" evidence="1">
    <location>
        <begin position="263"/>
        <end position="274"/>
    </location>
</feature>
<evidence type="ECO:0000256" key="1">
    <source>
        <dbReference type="SAM" id="MobiDB-lite"/>
    </source>
</evidence>
<dbReference type="eggNOG" id="ENOG5032VU2">
    <property type="taxonomic scope" value="Bacteria"/>
</dbReference>
<dbReference type="STRING" id="349521.HCH_04442"/>
<feature type="region of interest" description="Disordered" evidence="1">
    <location>
        <begin position="253"/>
        <end position="274"/>
    </location>
</feature>
<organism evidence="2 3">
    <name type="scientific">Hahella chejuensis (strain KCTC 2396)</name>
    <dbReference type="NCBI Taxonomy" id="349521"/>
    <lineage>
        <taxon>Bacteria</taxon>
        <taxon>Pseudomonadati</taxon>
        <taxon>Pseudomonadota</taxon>
        <taxon>Gammaproteobacteria</taxon>
        <taxon>Oceanospirillales</taxon>
        <taxon>Hahellaceae</taxon>
        <taxon>Hahella</taxon>
    </lineage>
</organism>
<dbReference type="EMBL" id="CP000155">
    <property type="protein sequence ID" value="ABC31146.1"/>
    <property type="molecule type" value="Genomic_DNA"/>
</dbReference>
<feature type="region of interest" description="Disordered" evidence="1">
    <location>
        <begin position="34"/>
        <end position="84"/>
    </location>
</feature>
<dbReference type="HOGENOM" id="CLU_1014764_0_0_6"/>
<name>Q2SDX8_HAHCH</name>
<dbReference type="RefSeq" id="WP_011398213.1">
    <property type="nucleotide sequence ID" value="NC_007645.1"/>
</dbReference>
<proteinExistence type="predicted"/>
<dbReference type="OrthoDB" id="5703370at2"/>
<gene>
    <name evidence="2" type="ordered locus">HCH_04442</name>
</gene>
<dbReference type="AlphaFoldDB" id="Q2SDX8"/>